<sequence>MEKEIRKKLEENGEVIHRDYFGTVRLNEDRYFVYWVPQGYIEEFDVCEDDDPVKVVVNVAHIKNGEIAIPESVLDYIPTTYKHIKDHQTLPEFDDLVAELKQTDSSKPR</sequence>
<reference evidence="2" key="1">
    <citation type="journal article" date="2019" name="Int. J. Syst. Evol. Microbiol.">
        <title>The Global Catalogue of Microorganisms (GCM) 10K type strain sequencing project: providing services to taxonomists for standard genome sequencing and annotation.</title>
        <authorList>
            <consortium name="The Broad Institute Genomics Platform"/>
            <consortium name="The Broad Institute Genome Sequencing Center for Infectious Disease"/>
            <person name="Wu L."/>
            <person name="Ma J."/>
        </authorList>
    </citation>
    <scope>NUCLEOTIDE SEQUENCE [LARGE SCALE GENOMIC DNA]</scope>
    <source>
        <strain evidence="2">KCTC 42662</strain>
    </source>
</reference>
<dbReference type="EMBL" id="JBHULR010000020">
    <property type="protein sequence ID" value="MFD2549711.1"/>
    <property type="molecule type" value="Genomic_DNA"/>
</dbReference>
<evidence type="ECO:0000313" key="1">
    <source>
        <dbReference type="EMBL" id="MFD2549711.1"/>
    </source>
</evidence>
<organism evidence="1 2">
    <name type="scientific">Sphingobacterium suaedae</name>
    <dbReference type="NCBI Taxonomy" id="1686402"/>
    <lineage>
        <taxon>Bacteria</taxon>
        <taxon>Pseudomonadati</taxon>
        <taxon>Bacteroidota</taxon>
        <taxon>Sphingobacteriia</taxon>
        <taxon>Sphingobacteriales</taxon>
        <taxon>Sphingobacteriaceae</taxon>
        <taxon>Sphingobacterium</taxon>
    </lineage>
</organism>
<evidence type="ECO:0000313" key="2">
    <source>
        <dbReference type="Proteomes" id="UP001597545"/>
    </source>
</evidence>
<protein>
    <submittedName>
        <fullName evidence="1">Uncharacterized protein</fullName>
    </submittedName>
</protein>
<keyword evidence="2" id="KW-1185">Reference proteome</keyword>
<proteinExistence type="predicted"/>
<accession>A0ABW5KPQ5</accession>
<gene>
    <name evidence="1" type="ORF">ACFSR5_18850</name>
</gene>
<dbReference type="RefSeq" id="WP_380906031.1">
    <property type="nucleotide sequence ID" value="NZ_JBHUEG010000019.1"/>
</dbReference>
<dbReference type="Proteomes" id="UP001597545">
    <property type="component" value="Unassembled WGS sequence"/>
</dbReference>
<comment type="caution">
    <text evidence="1">The sequence shown here is derived from an EMBL/GenBank/DDBJ whole genome shotgun (WGS) entry which is preliminary data.</text>
</comment>
<name>A0ABW5KPQ5_9SPHI</name>